<dbReference type="GO" id="GO:0050808">
    <property type="term" value="P:synapse organization"/>
    <property type="evidence" value="ECO:0007669"/>
    <property type="project" value="TreeGrafter"/>
</dbReference>
<feature type="compositionally biased region" description="Basic and acidic residues" evidence="4">
    <location>
        <begin position="788"/>
        <end position="798"/>
    </location>
</feature>
<protein>
    <recommendedName>
        <fullName evidence="5">Ig-like domain-containing protein</fullName>
    </recommendedName>
</protein>
<feature type="compositionally biased region" description="Basic and acidic residues" evidence="4">
    <location>
        <begin position="208"/>
        <end position="219"/>
    </location>
</feature>
<dbReference type="VEuPathDB" id="VectorBase:AATE015394"/>
<dbReference type="FunFam" id="2.60.40.10:FF:000107">
    <property type="entry name" value="Myosin, light chain kinase a"/>
    <property type="match status" value="2"/>
</dbReference>
<feature type="compositionally biased region" description="Basic and acidic residues" evidence="4">
    <location>
        <begin position="43"/>
        <end position="65"/>
    </location>
</feature>
<dbReference type="InterPro" id="IPR013098">
    <property type="entry name" value="Ig_I-set"/>
</dbReference>
<evidence type="ECO:0000256" key="4">
    <source>
        <dbReference type="SAM" id="MobiDB-lite"/>
    </source>
</evidence>
<dbReference type="STRING" id="41427.A0A182JCA1"/>
<feature type="domain" description="Ig-like" evidence="5">
    <location>
        <begin position="832"/>
        <end position="950"/>
    </location>
</feature>
<feature type="region of interest" description="Disordered" evidence="4">
    <location>
        <begin position="475"/>
        <end position="496"/>
    </location>
</feature>
<feature type="domain" description="Ig-like" evidence="5">
    <location>
        <begin position="486"/>
        <end position="604"/>
    </location>
</feature>
<feature type="compositionally biased region" description="Basic residues" evidence="4">
    <location>
        <begin position="1"/>
        <end position="13"/>
    </location>
</feature>
<feature type="compositionally biased region" description="Low complexity" evidence="4">
    <location>
        <begin position="816"/>
        <end position="828"/>
    </location>
</feature>
<feature type="region of interest" description="Disordered" evidence="4">
    <location>
        <begin position="1236"/>
        <end position="1332"/>
    </location>
</feature>
<feature type="domain" description="Ig-like" evidence="5">
    <location>
        <begin position="1511"/>
        <end position="1593"/>
    </location>
</feature>
<keyword evidence="3" id="KW-0393">Immunoglobulin domain</keyword>
<dbReference type="SUPFAM" id="SSF48726">
    <property type="entry name" value="Immunoglobulin"/>
    <property type="match status" value="7"/>
</dbReference>
<feature type="domain" description="Ig-like" evidence="5">
    <location>
        <begin position="962"/>
        <end position="1049"/>
    </location>
</feature>
<dbReference type="InterPro" id="IPR050958">
    <property type="entry name" value="Cell_Adh-Cytoskel_Orgn"/>
</dbReference>
<dbReference type="InterPro" id="IPR007110">
    <property type="entry name" value="Ig-like_dom"/>
</dbReference>
<evidence type="ECO:0000256" key="2">
    <source>
        <dbReference type="ARBA" id="ARBA00023157"/>
    </source>
</evidence>
<dbReference type="PANTHER" id="PTHR45080">
    <property type="entry name" value="CONTACTIN 5"/>
    <property type="match status" value="1"/>
</dbReference>
<keyword evidence="2" id="KW-1015">Disulfide bond</keyword>
<feature type="compositionally biased region" description="Basic and acidic residues" evidence="4">
    <location>
        <begin position="1275"/>
        <end position="1287"/>
    </location>
</feature>
<feature type="region of interest" description="Disordered" evidence="4">
    <location>
        <begin position="742"/>
        <end position="798"/>
    </location>
</feature>
<feature type="region of interest" description="Disordered" evidence="4">
    <location>
        <begin position="816"/>
        <end position="846"/>
    </location>
</feature>
<feature type="compositionally biased region" description="Low complexity" evidence="4">
    <location>
        <begin position="420"/>
        <end position="437"/>
    </location>
</feature>
<dbReference type="SMART" id="SM00409">
    <property type="entry name" value="IG"/>
    <property type="match status" value="7"/>
</dbReference>
<feature type="domain" description="Ig-like" evidence="5">
    <location>
        <begin position="617"/>
        <end position="713"/>
    </location>
</feature>
<dbReference type="GO" id="GO:0043025">
    <property type="term" value="C:neuronal cell body"/>
    <property type="evidence" value="ECO:0007669"/>
    <property type="project" value="TreeGrafter"/>
</dbReference>
<feature type="compositionally biased region" description="Low complexity" evidence="4">
    <location>
        <begin position="1300"/>
        <end position="1315"/>
    </location>
</feature>
<feature type="compositionally biased region" description="Pro residues" evidence="4">
    <location>
        <begin position="403"/>
        <end position="413"/>
    </location>
</feature>
<dbReference type="InterPro" id="IPR003598">
    <property type="entry name" value="Ig_sub2"/>
</dbReference>
<name>A0A182JCA1_ANOAO</name>
<dbReference type="CDD" id="cd00096">
    <property type="entry name" value="Ig"/>
    <property type="match status" value="3"/>
</dbReference>
<feature type="compositionally biased region" description="Low complexity" evidence="4">
    <location>
        <begin position="1414"/>
        <end position="1440"/>
    </location>
</feature>
<accession>A0A182JCA1</accession>
<proteinExistence type="predicted"/>
<dbReference type="EnsemblMetazoa" id="AATE015394-RA">
    <property type="protein sequence ID" value="AATE015394-PA.1"/>
    <property type="gene ID" value="AATE015394"/>
</dbReference>
<feature type="region of interest" description="Disordered" evidence="4">
    <location>
        <begin position="153"/>
        <end position="220"/>
    </location>
</feature>
<dbReference type="PROSITE" id="PS50835">
    <property type="entry name" value="IG_LIKE"/>
    <property type="match status" value="7"/>
</dbReference>
<feature type="region of interest" description="Disordered" evidence="4">
    <location>
        <begin position="1368"/>
        <end position="1481"/>
    </location>
</feature>
<dbReference type="GO" id="GO:0030424">
    <property type="term" value="C:axon"/>
    <property type="evidence" value="ECO:0007669"/>
    <property type="project" value="TreeGrafter"/>
</dbReference>
<reference evidence="6" key="1">
    <citation type="submission" date="2022-08" db="UniProtKB">
        <authorList>
            <consortium name="EnsemblMetazoa"/>
        </authorList>
    </citation>
    <scope>IDENTIFICATION</scope>
    <source>
        <strain evidence="6">EBRO</strain>
    </source>
</reference>
<evidence type="ECO:0000256" key="1">
    <source>
        <dbReference type="ARBA" id="ARBA00022729"/>
    </source>
</evidence>
<dbReference type="GO" id="GO:0005886">
    <property type="term" value="C:plasma membrane"/>
    <property type="evidence" value="ECO:0007669"/>
    <property type="project" value="TreeGrafter"/>
</dbReference>
<feature type="compositionally biased region" description="Basic and acidic residues" evidence="4">
    <location>
        <begin position="1381"/>
        <end position="1390"/>
    </location>
</feature>
<dbReference type="GO" id="GO:0007156">
    <property type="term" value="P:homophilic cell adhesion via plasma membrane adhesion molecules"/>
    <property type="evidence" value="ECO:0007669"/>
    <property type="project" value="TreeGrafter"/>
</dbReference>
<dbReference type="InterPro" id="IPR036179">
    <property type="entry name" value="Ig-like_dom_sf"/>
</dbReference>
<feature type="domain" description="Ig-like" evidence="5">
    <location>
        <begin position="1116"/>
        <end position="1204"/>
    </location>
</feature>
<keyword evidence="1" id="KW-0732">Signal</keyword>
<sequence length="1624" mass="181528">MTGRRERRSRSKKNQPEPEPVQVEVTPAEPTMLDLLKIPGRGDSPRDFRSLHREKSPFEIGERPEKQVASQKAIIDKALVMDISGGVTNVDEYISLFFTDSCSLDPASCGDISTVKVVVVEEEIPEQEPPKPADEHGKTEAEVAAELARIKEEEEQAQAKEPTPPPAPEPEPEPEPEPQQQQQAEAEAKPAPVKSREASRRTSTASEMTERERDLEWQRQRQMMRPPLVISHLKARAAPKGSTVKLTCTISGPGITVRWLKNGNPIEKSSKHTFKVSEGLLGLEIKDVDTVDAGEYCCMIKNKNGETSTSTTLTVYENFETKPTPPTFISIKEATDEPGGVAPSVVAEAVAPPEAQAQEAATVEPVETATATVDAPPASVDAVSPADTTAPVPADAVAGLPPSGAPEKPPSPEKLPTESAPVADAVAAEPAVQEAAPAVPEAAPVAAEAAPVAAEAAPAEGEEGEPAVVTAPPEVGGHDKHRRLAPEKSPSPPPIGGDMARYHHKKILHHRDKLQWSVHLTNRALVAGHRLKLMCAATGFEPTLEWFKDGQPVEYDDHIVDMNDMHRAAYGCLWVNDVTMKDAGEYKCVAKNGLEEIETVCKLTVVEPVSTVQTFPPMFVRMVRENYDPYSNILTVEFVIRANPTPTLTWYKGIIKLGVYPDSHMRISQHFDETAEHTIASLVFYDPSYTDSGEYICIASNSVGEATCKHNLDFCSKEQYFEWLAKKRPGWFKAESYIAVDPVPVFDDGEQEEGGEEEQEEEEGEGEGDGEQGQEGVEKKPKVKRAPKLPDVKELPEEEIKAEAEAKVVRVVSPEHPAAPEGEAGPPKATEPEAEPEPRYKRRKSRTQVALEEFERRKKFDFVSHMANVRVEPGKTLRLIAYVKCPEEVTSFWKRDGRVLGNGLRLTHTTMRCGTCVMEIEKCKYRDAGTYTCVAKCPTYGEIEQSCTVSVVEKTEIKGEAPVFTRPMKETYDPIQDELTLECCVRGDPEPETVWIVHGVFMRHNTGGRLYFRKYSDGRQQLKIFQPSKEDSGRYVCRAKNSVDKTDMVYYLNYKNSDEDVLKVFEDELHKKTEKPILSRHLRPKDCDYNPEDEALIKWSESRSQHDKDYDFRYKLKFVTQLQDKTVPEGSNLKFTCYVDGKFPLFMWFKDEIPLVQGRKYRQKTRRDGKVTLEIVNVTTEDAGTYKLEARNYAGSIETKSVVSVYENPYTKFVPPIFASNILEYQQASTSRPISHYAEKPCPTNSTAGAHHYQRSSVLRASSSSSYDHTTVSEYSRRQPEQRESTVRRHVAAEQLRAPRATASRYSASSSYYTSQYGESSGLREATSAAESVRRQRRSYYHERLSAASSDYRGATTRREWTLVELRKSPSAPERVGSAAERGEWREWSRKRTSPAVPGDAMDESGGSGKHTVSKTVQVSSSTTDSSSSRTETTTTLRVSEQGAFRKASPRPGTDQPSQTSSQSQSEHTVETDRLSASNRRSQTFPYHYRMDTFATPVRYESLASLEMYQPIVQTVLRDRMVKRGSNLILVCSFWGVNCEVEWVHNYARISNSAKYRVSFHQGMSILEIYDISRQEAGMYKCIVRNDCGEDVTNCCILVLDHIRLTSSTTGRTRPERHSLTRRY</sequence>
<feature type="compositionally biased region" description="Low complexity" evidence="4">
    <location>
        <begin position="1256"/>
        <end position="1266"/>
    </location>
</feature>
<organism evidence="6">
    <name type="scientific">Anopheles atroparvus</name>
    <name type="common">European mosquito</name>
    <dbReference type="NCBI Taxonomy" id="41427"/>
    <lineage>
        <taxon>Eukaryota</taxon>
        <taxon>Metazoa</taxon>
        <taxon>Ecdysozoa</taxon>
        <taxon>Arthropoda</taxon>
        <taxon>Hexapoda</taxon>
        <taxon>Insecta</taxon>
        <taxon>Pterygota</taxon>
        <taxon>Neoptera</taxon>
        <taxon>Endopterygota</taxon>
        <taxon>Diptera</taxon>
        <taxon>Nematocera</taxon>
        <taxon>Culicoidea</taxon>
        <taxon>Culicidae</taxon>
        <taxon>Anophelinae</taxon>
        <taxon>Anopheles</taxon>
    </lineage>
</organism>
<feature type="domain" description="Ig-like" evidence="5">
    <location>
        <begin position="226"/>
        <end position="314"/>
    </location>
</feature>
<evidence type="ECO:0000259" key="5">
    <source>
        <dbReference type="PROSITE" id="PS50835"/>
    </source>
</evidence>
<dbReference type="Pfam" id="PF07679">
    <property type="entry name" value="I-set"/>
    <property type="match status" value="7"/>
</dbReference>
<dbReference type="PANTHER" id="PTHR45080:SF8">
    <property type="entry name" value="IG-LIKE DOMAIN-CONTAINING PROTEIN"/>
    <property type="match status" value="1"/>
</dbReference>
<dbReference type="SMART" id="SM00408">
    <property type="entry name" value="IGc2"/>
    <property type="match status" value="7"/>
</dbReference>
<feature type="region of interest" description="Disordered" evidence="4">
    <location>
        <begin position="355"/>
        <end position="437"/>
    </location>
</feature>
<evidence type="ECO:0000256" key="3">
    <source>
        <dbReference type="ARBA" id="ARBA00023319"/>
    </source>
</evidence>
<feature type="compositionally biased region" description="Low complexity" evidence="4">
    <location>
        <begin position="178"/>
        <end position="192"/>
    </location>
</feature>
<feature type="compositionally biased region" description="Acidic residues" evidence="4">
    <location>
        <begin position="747"/>
        <end position="772"/>
    </location>
</feature>
<dbReference type="GO" id="GO:0008046">
    <property type="term" value="F:axon guidance receptor activity"/>
    <property type="evidence" value="ECO:0007669"/>
    <property type="project" value="TreeGrafter"/>
</dbReference>
<evidence type="ECO:0000313" key="6">
    <source>
        <dbReference type="EnsemblMetazoa" id="AATE015394-PA.1"/>
    </source>
</evidence>
<dbReference type="FunFam" id="2.60.40.10:FF:000032">
    <property type="entry name" value="palladin isoform X1"/>
    <property type="match status" value="2"/>
</dbReference>
<feature type="compositionally biased region" description="Low complexity" evidence="4">
    <location>
        <begin position="355"/>
        <end position="402"/>
    </location>
</feature>
<dbReference type="InterPro" id="IPR003599">
    <property type="entry name" value="Ig_sub"/>
</dbReference>
<dbReference type="FunFam" id="2.60.40.10:FF:004261">
    <property type="match status" value="1"/>
</dbReference>
<feature type="compositionally biased region" description="Low complexity" evidence="4">
    <location>
        <begin position="1456"/>
        <end position="1466"/>
    </location>
</feature>
<dbReference type="Gene3D" id="2.60.40.10">
    <property type="entry name" value="Immunoglobulins"/>
    <property type="match status" value="7"/>
</dbReference>
<dbReference type="InterPro" id="IPR013783">
    <property type="entry name" value="Ig-like_fold"/>
</dbReference>
<feature type="compositionally biased region" description="Low complexity" evidence="4">
    <location>
        <begin position="20"/>
        <end position="31"/>
    </location>
</feature>
<feature type="region of interest" description="Disordered" evidence="4">
    <location>
        <begin position="1"/>
        <end position="65"/>
    </location>
</feature>